<dbReference type="InterPro" id="IPR000160">
    <property type="entry name" value="GGDEF_dom"/>
</dbReference>
<dbReference type="PROSITE" id="PS50887">
    <property type="entry name" value="GGDEF"/>
    <property type="match status" value="1"/>
</dbReference>
<evidence type="ECO:0000256" key="8">
    <source>
        <dbReference type="ARBA" id="ARBA00022801"/>
    </source>
</evidence>
<keyword evidence="5" id="KW-0540">Nuclease</keyword>
<dbReference type="InterPro" id="IPR054767">
    <property type="entry name" value="Cas10-Cmr2_palm2"/>
</dbReference>
<protein>
    <recommendedName>
        <fullName evidence="3">CRISPR system single-strand-specific deoxyribonuclease Cas10/Csm1 (subtype III-A)</fullName>
    </recommendedName>
    <alternativeName>
        <fullName evidence="12">Cyclic oligoadenylate synthase</fullName>
    </alternativeName>
</protein>
<evidence type="ECO:0000256" key="4">
    <source>
        <dbReference type="ARBA" id="ARBA00022679"/>
    </source>
</evidence>
<dbReference type="AlphaFoldDB" id="A0A848C136"/>
<feature type="domain" description="GGDEF" evidence="13">
    <location>
        <begin position="541"/>
        <end position="695"/>
    </location>
</feature>
<dbReference type="GO" id="GO:0004519">
    <property type="term" value="F:endonuclease activity"/>
    <property type="evidence" value="ECO:0007669"/>
    <property type="project" value="UniProtKB-KW"/>
</dbReference>
<dbReference type="EMBL" id="JABAFG010000017">
    <property type="protein sequence ID" value="NME28937.1"/>
    <property type="molecule type" value="Genomic_DNA"/>
</dbReference>
<evidence type="ECO:0000259" key="13">
    <source>
        <dbReference type="PROSITE" id="PS50887"/>
    </source>
</evidence>
<reference evidence="15 16" key="1">
    <citation type="submission" date="2020-04" db="EMBL/GenBank/DDBJ databases">
        <authorList>
            <person name="Hitch T.C.A."/>
            <person name="Wylensek D."/>
            <person name="Clavel T."/>
        </authorList>
    </citation>
    <scope>NUCLEOTIDE SEQUENCE [LARGE SCALE GENOMIC DNA]</scope>
    <source>
        <strain evidence="15 16">Oil-RF-744-FAT-WT-6-1</strain>
    </source>
</reference>
<evidence type="ECO:0000256" key="2">
    <source>
        <dbReference type="ARBA" id="ARBA00005700"/>
    </source>
</evidence>
<dbReference type="Pfam" id="PF01966">
    <property type="entry name" value="HD"/>
    <property type="match status" value="1"/>
</dbReference>
<dbReference type="Pfam" id="PF18211">
    <property type="entry name" value="Csm1_B"/>
    <property type="match status" value="1"/>
</dbReference>
<sequence length="831" mass="93960">MKLSESDIEKAGLLHDIGKVFQRANRIKKSHAAIGEEILHPYISQERREILHAVAYHHQADLEKVELPADDISYIIYEADNLAAASDRRLSIEYEAKGEEKGVRFVPTVPLHNVFNVFSSETQGSFTAYPLRGIGEKAAMPYPINIADIQAPSAVYQNMARELIQTFTGRSPEIMTVNELLQTMAATMIYIPSSTNTAEVPDVSLYDHQKLTAAFAACLWHVFNERGIGDYKSYCFGNKVKSMRKAPVYLMVSGDMSGIQKFIYTIPSKGALKSLRGRSLYLDVLLEHIIDELLDACQVSRSCLLYSGGGHFYALLPNTRRTISILNQAQSNLNEWFLRHYGNRLYLALAYESCSATDFSKDGNGAGSVFHKVSQKLGKAKLCRYTTEQLQQMFNPHSRYNHLPDASRECAICHMSSTHLRPYGADDEGDEACDVCNGLFRLGQKALKKNIFYISTVSSPDAVPLPGLEREFYLEVIDESELTQREIPRRLYIKNELTLGQQVATTLWVGDYTILDDNGNPVEFAQIAKESGGSHDAKGIERIGILRADVDNLGAAFIAGLPAAYDTLSRKAALSRLLSVFFKRYINDVLKGTVAPGETEFTLFANEKKETRTVHVIYSGGDDMFLAGTWDDIIETAIDLRHAFARFTNDKLTFSAGIGFFNPSFPISQMAQRTGELEDYAKDNPGKNSVTLFGQVVEYGRQCENHRTARYTWDDFEQKVCKEKLRFLESHLSFPGENNTVKIEAGKGVLYRLLSLLRRADEKGRINVARFAYVLARMEPQKQDTRRQPCYQQIRVQLYDWYQSDKDRQELITAIELLIYHMRDKERTMKL</sequence>
<evidence type="ECO:0000256" key="5">
    <source>
        <dbReference type="ARBA" id="ARBA00022722"/>
    </source>
</evidence>
<dbReference type="CDD" id="cd09680">
    <property type="entry name" value="Cas10_III"/>
    <property type="match status" value="1"/>
</dbReference>
<evidence type="ECO:0000256" key="3">
    <source>
        <dbReference type="ARBA" id="ARBA00014333"/>
    </source>
</evidence>
<evidence type="ECO:0000313" key="15">
    <source>
        <dbReference type="EMBL" id="NME28937.1"/>
    </source>
</evidence>
<evidence type="ECO:0000259" key="14">
    <source>
        <dbReference type="PROSITE" id="PS51831"/>
    </source>
</evidence>
<evidence type="ECO:0000256" key="9">
    <source>
        <dbReference type="ARBA" id="ARBA00022839"/>
    </source>
</evidence>
<accession>A0A848C136</accession>
<dbReference type="PANTHER" id="PTHR36528:SF1">
    <property type="entry name" value="CRISPR SYSTEM SINGLE-STRAND-SPECIFIC DEOXYRIBONUCLEASE CAS10_CSM1 (SUBTYPE III-A)"/>
    <property type="match status" value="1"/>
</dbReference>
<dbReference type="InterPro" id="IPR006674">
    <property type="entry name" value="HD_domain"/>
</dbReference>
<dbReference type="Gene3D" id="3.30.70.270">
    <property type="match status" value="1"/>
</dbReference>
<evidence type="ECO:0000313" key="16">
    <source>
        <dbReference type="Proteomes" id="UP000591071"/>
    </source>
</evidence>
<dbReference type="SUPFAM" id="SSF109604">
    <property type="entry name" value="HD-domain/PDEase-like"/>
    <property type="match status" value="1"/>
</dbReference>
<keyword evidence="4" id="KW-0808">Transferase</keyword>
<keyword evidence="7" id="KW-0255">Endonuclease</keyword>
<proteinExistence type="inferred from homology"/>
<dbReference type="GO" id="GO:0051607">
    <property type="term" value="P:defense response to virus"/>
    <property type="evidence" value="ECO:0007669"/>
    <property type="project" value="UniProtKB-KW"/>
</dbReference>
<dbReference type="GO" id="GO:0005524">
    <property type="term" value="F:ATP binding"/>
    <property type="evidence" value="ECO:0007669"/>
    <property type="project" value="UniProtKB-KW"/>
</dbReference>
<dbReference type="InterPro" id="IPR043128">
    <property type="entry name" value="Rev_trsase/Diguanyl_cyclase"/>
</dbReference>
<evidence type="ECO:0000256" key="6">
    <source>
        <dbReference type="ARBA" id="ARBA00022741"/>
    </source>
</evidence>
<dbReference type="PANTHER" id="PTHR36528">
    <property type="entry name" value="CRISPR SYSTEM SINGLE-STRAND-SPECIFIC DEOXYRIBONUCLEASE CAS10/CSM1 (SUBTYPE III-A)"/>
    <property type="match status" value="1"/>
</dbReference>
<dbReference type="Pfam" id="PF22335">
    <property type="entry name" value="Cas10-Cmr2_palm2"/>
    <property type="match status" value="1"/>
</dbReference>
<keyword evidence="11" id="KW-0051">Antiviral defense</keyword>
<feature type="domain" description="HD" evidence="14">
    <location>
        <begin position="1"/>
        <end position="85"/>
    </location>
</feature>
<comment type="caution">
    <text evidence="15">The sequence shown here is derived from an EMBL/GenBank/DDBJ whole genome shotgun (WGS) entry which is preliminary data.</text>
</comment>
<dbReference type="NCBIfam" id="TIGR02578">
    <property type="entry name" value="cas_TM1811_Csm1"/>
    <property type="match status" value="1"/>
</dbReference>
<keyword evidence="9" id="KW-0269">Exonuclease</keyword>
<dbReference type="InterPro" id="IPR013408">
    <property type="entry name" value="Cas10/Csm1"/>
</dbReference>
<keyword evidence="8" id="KW-0378">Hydrolase</keyword>
<organism evidence="15 16">
    <name type="scientific">Megasphaera hexanoica</name>
    <dbReference type="NCBI Taxonomy" id="1675036"/>
    <lineage>
        <taxon>Bacteria</taxon>
        <taxon>Bacillati</taxon>
        <taxon>Bacillota</taxon>
        <taxon>Negativicutes</taxon>
        <taxon>Veillonellales</taxon>
        <taxon>Veillonellaceae</taxon>
        <taxon>Megasphaera</taxon>
    </lineage>
</organism>
<name>A0A848C136_9FIRM</name>
<comment type="cofactor">
    <cofactor evidence="1">
        <name>a divalent metal cation</name>
        <dbReference type="ChEBI" id="CHEBI:60240"/>
    </cofactor>
</comment>
<keyword evidence="6" id="KW-0547">Nucleotide-binding</keyword>
<dbReference type="GO" id="GO:0004527">
    <property type="term" value="F:exonuclease activity"/>
    <property type="evidence" value="ECO:0007669"/>
    <property type="project" value="UniProtKB-KW"/>
</dbReference>
<dbReference type="GO" id="GO:0016740">
    <property type="term" value="F:transferase activity"/>
    <property type="evidence" value="ECO:0007669"/>
    <property type="project" value="UniProtKB-KW"/>
</dbReference>
<dbReference type="Gene3D" id="1.10.3210.10">
    <property type="entry name" value="Hypothetical protein af1432"/>
    <property type="match status" value="1"/>
</dbReference>
<keyword evidence="10" id="KW-0067">ATP-binding</keyword>
<evidence type="ECO:0000256" key="11">
    <source>
        <dbReference type="ARBA" id="ARBA00023118"/>
    </source>
</evidence>
<dbReference type="InterPro" id="IPR041062">
    <property type="entry name" value="Csm1_B"/>
</dbReference>
<dbReference type="RefSeq" id="WP_170087869.1">
    <property type="nucleotide sequence ID" value="NZ_JABAFG010000017.1"/>
</dbReference>
<evidence type="ECO:0000256" key="12">
    <source>
        <dbReference type="ARBA" id="ARBA00032922"/>
    </source>
</evidence>
<dbReference type="PROSITE" id="PS51831">
    <property type="entry name" value="HD"/>
    <property type="match status" value="1"/>
</dbReference>
<dbReference type="Pfam" id="PF20824">
    <property type="entry name" value="Cmr2_hel_dom2"/>
    <property type="match status" value="1"/>
</dbReference>
<dbReference type="Proteomes" id="UP000591071">
    <property type="component" value="Unassembled WGS sequence"/>
</dbReference>
<evidence type="ECO:0000256" key="1">
    <source>
        <dbReference type="ARBA" id="ARBA00001968"/>
    </source>
</evidence>
<dbReference type="InterPro" id="IPR048693">
    <property type="entry name" value="Cmr2-like_C"/>
</dbReference>
<evidence type="ECO:0000256" key="7">
    <source>
        <dbReference type="ARBA" id="ARBA00022759"/>
    </source>
</evidence>
<comment type="similarity">
    <text evidence="2">Belongs to the CRISPR-associated Cas10/Csm1 family.</text>
</comment>
<gene>
    <name evidence="15" type="primary">cas10</name>
    <name evidence="15" type="ORF">HF872_09950</name>
</gene>
<evidence type="ECO:0000256" key="10">
    <source>
        <dbReference type="ARBA" id="ARBA00022840"/>
    </source>
</evidence>
<dbReference type="InterPro" id="IPR052117">
    <property type="entry name" value="Cas10/Csm1_subtype-III-A"/>
</dbReference>